<dbReference type="AlphaFoldDB" id="A0A1G6WJN5"/>
<comment type="activity regulation">
    <text evidence="10">Na(+) is not transported, but it plays an essential structural role and its presence is essential for fluoride channel function.</text>
</comment>
<evidence type="ECO:0000256" key="3">
    <source>
        <dbReference type="ARBA" id="ARBA00022692"/>
    </source>
</evidence>
<evidence type="ECO:0000256" key="6">
    <source>
        <dbReference type="ARBA" id="ARBA00023303"/>
    </source>
</evidence>
<dbReference type="Pfam" id="PF02537">
    <property type="entry name" value="CRCB"/>
    <property type="match status" value="1"/>
</dbReference>
<accession>A0A1G6WJN5</accession>
<dbReference type="RefSeq" id="WP_175483033.1">
    <property type="nucleotide sequence ID" value="NZ_FMZZ01000015.1"/>
</dbReference>
<feature type="transmembrane region" description="Helical" evidence="10">
    <location>
        <begin position="52"/>
        <end position="75"/>
    </location>
</feature>
<evidence type="ECO:0000313" key="12">
    <source>
        <dbReference type="Proteomes" id="UP000199501"/>
    </source>
</evidence>
<keyword evidence="10" id="KW-0406">Ion transport</keyword>
<evidence type="ECO:0000256" key="5">
    <source>
        <dbReference type="ARBA" id="ARBA00023136"/>
    </source>
</evidence>
<dbReference type="EMBL" id="FMZZ01000015">
    <property type="protein sequence ID" value="SDD65989.1"/>
    <property type="molecule type" value="Genomic_DNA"/>
</dbReference>
<feature type="binding site" evidence="10">
    <location>
        <position position="98"/>
    </location>
    <ligand>
        <name>Na(+)</name>
        <dbReference type="ChEBI" id="CHEBI:29101"/>
        <note>structural</note>
    </ligand>
</feature>
<evidence type="ECO:0000256" key="4">
    <source>
        <dbReference type="ARBA" id="ARBA00022989"/>
    </source>
</evidence>
<comment type="catalytic activity">
    <reaction evidence="8">
        <text>fluoride(in) = fluoride(out)</text>
        <dbReference type="Rhea" id="RHEA:76159"/>
        <dbReference type="ChEBI" id="CHEBI:17051"/>
    </reaction>
    <physiologicalReaction direction="left-to-right" evidence="8">
        <dbReference type="Rhea" id="RHEA:76160"/>
    </physiologicalReaction>
</comment>
<evidence type="ECO:0000256" key="7">
    <source>
        <dbReference type="ARBA" id="ARBA00035120"/>
    </source>
</evidence>
<feature type="binding site" evidence="10">
    <location>
        <position position="95"/>
    </location>
    <ligand>
        <name>Na(+)</name>
        <dbReference type="ChEBI" id="CHEBI:29101"/>
        <note>structural</note>
    </ligand>
</feature>
<dbReference type="PANTHER" id="PTHR28259:SF1">
    <property type="entry name" value="FLUORIDE EXPORT PROTEIN 1-RELATED"/>
    <property type="match status" value="1"/>
</dbReference>
<keyword evidence="10" id="KW-0813">Transport</keyword>
<comment type="function">
    <text evidence="9 10">Fluoride-specific ion channel. Important for reducing fluoride concentration in the cell, thus reducing its toxicity.</text>
</comment>
<evidence type="ECO:0000313" key="11">
    <source>
        <dbReference type="EMBL" id="SDD65989.1"/>
    </source>
</evidence>
<gene>
    <name evidence="10" type="primary">fluC</name>
    <name evidence="10" type="synonym">crcB</name>
    <name evidence="11" type="ORF">SAMN05216174_11540</name>
</gene>
<dbReference type="GO" id="GO:0046872">
    <property type="term" value="F:metal ion binding"/>
    <property type="evidence" value="ECO:0007669"/>
    <property type="project" value="UniProtKB-KW"/>
</dbReference>
<dbReference type="InterPro" id="IPR003691">
    <property type="entry name" value="FluC"/>
</dbReference>
<comment type="subcellular location">
    <subcellularLocation>
        <location evidence="1 10">Cell membrane</location>
        <topology evidence="1 10">Multi-pass membrane protein</topology>
    </subcellularLocation>
</comment>
<feature type="transmembrane region" description="Helical" evidence="10">
    <location>
        <begin position="117"/>
        <end position="140"/>
    </location>
</feature>
<protein>
    <recommendedName>
        <fullName evidence="10">Fluoride-specific ion channel FluC</fullName>
    </recommendedName>
</protein>
<proteinExistence type="inferred from homology"/>
<keyword evidence="10" id="KW-0479">Metal-binding</keyword>
<name>A0A1G6WJN5_9PSEU</name>
<keyword evidence="6 10" id="KW-0407">Ion channel</keyword>
<dbReference type="HAMAP" id="MF_00454">
    <property type="entry name" value="FluC"/>
    <property type="match status" value="1"/>
</dbReference>
<dbReference type="NCBIfam" id="TIGR00494">
    <property type="entry name" value="crcB"/>
    <property type="match status" value="1"/>
</dbReference>
<evidence type="ECO:0000256" key="1">
    <source>
        <dbReference type="ARBA" id="ARBA00004651"/>
    </source>
</evidence>
<keyword evidence="4 10" id="KW-1133">Transmembrane helix</keyword>
<dbReference type="GO" id="GO:0140114">
    <property type="term" value="P:cellular detoxification of fluoride"/>
    <property type="evidence" value="ECO:0007669"/>
    <property type="project" value="UniProtKB-UniRule"/>
</dbReference>
<dbReference type="Proteomes" id="UP000199501">
    <property type="component" value="Unassembled WGS sequence"/>
</dbReference>
<dbReference type="STRING" id="1271860.SAMN05216174_11540"/>
<dbReference type="GO" id="GO:0005886">
    <property type="term" value="C:plasma membrane"/>
    <property type="evidence" value="ECO:0007669"/>
    <property type="project" value="UniProtKB-SubCell"/>
</dbReference>
<organism evidence="11 12">
    <name type="scientific">Actinokineospora iranica</name>
    <dbReference type="NCBI Taxonomy" id="1271860"/>
    <lineage>
        <taxon>Bacteria</taxon>
        <taxon>Bacillati</taxon>
        <taxon>Actinomycetota</taxon>
        <taxon>Actinomycetes</taxon>
        <taxon>Pseudonocardiales</taxon>
        <taxon>Pseudonocardiaceae</taxon>
        <taxon>Actinokineospora</taxon>
    </lineage>
</organism>
<reference evidence="12" key="1">
    <citation type="submission" date="2016-10" db="EMBL/GenBank/DDBJ databases">
        <authorList>
            <person name="Varghese N."/>
            <person name="Submissions S."/>
        </authorList>
    </citation>
    <scope>NUCLEOTIDE SEQUENCE [LARGE SCALE GENOMIC DNA]</scope>
    <source>
        <strain evidence="12">IBRC-M 10403</strain>
    </source>
</reference>
<feature type="transmembrane region" description="Helical" evidence="10">
    <location>
        <begin position="87"/>
        <end position="105"/>
    </location>
</feature>
<dbReference type="PANTHER" id="PTHR28259">
    <property type="entry name" value="FLUORIDE EXPORT PROTEIN 1-RELATED"/>
    <property type="match status" value="1"/>
</dbReference>
<feature type="transmembrane region" description="Helical" evidence="10">
    <location>
        <begin position="20"/>
        <end position="40"/>
    </location>
</feature>
<comment type="similarity">
    <text evidence="7 10">Belongs to the fluoride channel Fluc/FEX (TC 1.A.43) family.</text>
</comment>
<keyword evidence="12" id="KW-1185">Reference proteome</keyword>
<keyword evidence="2 10" id="KW-1003">Cell membrane</keyword>
<evidence type="ECO:0000256" key="2">
    <source>
        <dbReference type="ARBA" id="ARBA00022475"/>
    </source>
</evidence>
<evidence type="ECO:0000256" key="10">
    <source>
        <dbReference type="HAMAP-Rule" id="MF_00454"/>
    </source>
</evidence>
<keyword evidence="3 10" id="KW-0812">Transmembrane</keyword>
<keyword evidence="5 10" id="KW-0472">Membrane</keyword>
<sequence>MHDEDPVDPDIEALPLPRAALGSTVAAVALGGVLGALARYGLGLLWPARPTGFPWATLAINVAGCLAMGCLIVAVTEVWAAHRLARPFLGTGLLGGFTTFSAYCADIQRLLAADRVAVGLAYLASTVVGALAAVTLGAALTRRLACPR</sequence>
<dbReference type="GO" id="GO:0062054">
    <property type="term" value="F:fluoride channel activity"/>
    <property type="evidence" value="ECO:0007669"/>
    <property type="project" value="UniProtKB-UniRule"/>
</dbReference>
<evidence type="ECO:0000256" key="8">
    <source>
        <dbReference type="ARBA" id="ARBA00035585"/>
    </source>
</evidence>
<evidence type="ECO:0000256" key="9">
    <source>
        <dbReference type="ARBA" id="ARBA00049940"/>
    </source>
</evidence>
<keyword evidence="10" id="KW-0915">Sodium</keyword>